<feature type="domain" description="Gfo/Idh/MocA-like oxidoreductase N-terminal" evidence="1">
    <location>
        <begin position="5"/>
        <end position="127"/>
    </location>
</feature>
<dbReference type="SUPFAM" id="SSF55347">
    <property type="entry name" value="Glyceraldehyde-3-phosphate dehydrogenase-like, C-terminal domain"/>
    <property type="match status" value="1"/>
</dbReference>
<evidence type="ECO:0000313" key="2">
    <source>
        <dbReference type="EMBL" id="HIR57035.1"/>
    </source>
</evidence>
<evidence type="ECO:0000313" key="3">
    <source>
        <dbReference type="Proteomes" id="UP000886785"/>
    </source>
</evidence>
<organism evidence="2 3">
    <name type="scientific">Candidatus Gallacutalibacter pullicola</name>
    <dbReference type="NCBI Taxonomy" id="2840830"/>
    <lineage>
        <taxon>Bacteria</taxon>
        <taxon>Bacillati</taxon>
        <taxon>Bacillota</taxon>
        <taxon>Clostridia</taxon>
        <taxon>Eubacteriales</taxon>
        <taxon>Candidatus Gallacutalibacter</taxon>
    </lineage>
</organism>
<gene>
    <name evidence="2" type="ORF">IAA54_05145</name>
</gene>
<dbReference type="PANTHER" id="PTHR43249:SF1">
    <property type="entry name" value="D-GLUCOSIDE 3-DEHYDROGENASE"/>
    <property type="match status" value="1"/>
</dbReference>
<sequence length="407" mass="46229">MEKVKIAFVGTGGYGNYLLGLLEKEVDHDLYDLRAVIDPFVKSAPRYQWFVENHIPMYDTLEDFYDHDTAELVFIATPIHLHKQQCITAMRHGSHVMCEKPLVPLVQDVYDLKKVSQETGRFLGVGFQWSFYPSILAIKEDFLSGKLGKPKMLKSYIAWQRFDSYYGRNGWSAHIRSKNGDWVLDSIVTNATAHYLHNIFFMMGDTLAGSRLPSVVKTAMYRAKDIESFDTCVAGGEFDNGARFIYLASHSTEINRDPVIEYEFDNAVVRGDMNQKDSHLVATFRDGSTKDYGLVNGDSYTAVKLITALKAVRGEAQLTSDPDSILPHLIVCDAMLDQDDIHDFPKDLVYRVEGDNPGTFVHGLYDDLRRCFDDGKLPSEEGFSWAFPEKKLDVAGYREFKGTKFQK</sequence>
<comment type="caution">
    <text evidence="2">The sequence shown here is derived from an EMBL/GenBank/DDBJ whole genome shotgun (WGS) entry which is preliminary data.</text>
</comment>
<dbReference type="AlphaFoldDB" id="A0A9D1DQ93"/>
<accession>A0A9D1DQ93</accession>
<dbReference type="Gene3D" id="3.40.50.720">
    <property type="entry name" value="NAD(P)-binding Rossmann-like Domain"/>
    <property type="match status" value="1"/>
</dbReference>
<dbReference type="Gene3D" id="3.30.360.10">
    <property type="entry name" value="Dihydrodipicolinate Reductase, domain 2"/>
    <property type="match status" value="1"/>
</dbReference>
<dbReference type="Pfam" id="PF01408">
    <property type="entry name" value="GFO_IDH_MocA"/>
    <property type="match status" value="1"/>
</dbReference>
<protein>
    <submittedName>
        <fullName evidence="2">Gfo/Idh/MocA family oxidoreductase</fullName>
    </submittedName>
</protein>
<dbReference type="SUPFAM" id="SSF51735">
    <property type="entry name" value="NAD(P)-binding Rossmann-fold domains"/>
    <property type="match status" value="1"/>
</dbReference>
<name>A0A9D1DQ93_9FIRM</name>
<reference evidence="2" key="2">
    <citation type="journal article" date="2021" name="PeerJ">
        <title>Extensive microbial diversity within the chicken gut microbiome revealed by metagenomics and culture.</title>
        <authorList>
            <person name="Gilroy R."/>
            <person name="Ravi A."/>
            <person name="Getino M."/>
            <person name="Pursley I."/>
            <person name="Horton D.L."/>
            <person name="Alikhan N.F."/>
            <person name="Baker D."/>
            <person name="Gharbi K."/>
            <person name="Hall N."/>
            <person name="Watson M."/>
            <person name="Adriaenssens E.M."/>
            <person name="Foster-Nyarko E."/>
            <person name="Jarju S."/>
            <person name="Secka A."/>
            <person name="Antonio M."/>
            <person name="Oren A."/>
            <person name="Chaudhuri R.R."/>
            <person name="La Ragione R."/>
            <person name="Hildebrand F."/>
            <person name="Pallen M.J."/>
        </authorList>
    </citation>
    <scope>NUCLEOTIDE SEQUENCE</scope>
    <source>
        <strain evidence="2">ChiSjej1B19-7085</strain>
    </source>
</reference>
<dbReference type="PANTHER" id="PTHR43249">
    <property type="entry name" value="UDP-N-ACETYL-2-AMINO-2-DEOXY-D-GLUCURONATE OXIDASE"/>
    <property type="match status" value="1"/>
</dbReference>
<dbReference type="InterPro" id="IPR052515">
    <property type="entry name" value="Gfo/Idh/MocA_Oxidoreductase"/>
</dbReference>
<reference evidence="2" key="1">
    <citation type="submission" date="2020-10" db="EMBL/GenBank/DDBJ databases">
        <authorList>
            <person name="Gilroy R."/>
        </authorList>
    </citation>
    <scope>NUCLEOTIDE SEQUENCE</scope>
    <source>
        <strain evidence="2">ChiSjej1B19-7085</strain>
    </source>
</reference>
<dbReference type="InterPro" id="IPR036291">
    <property type="entry name" value="NAD(P)-bd_dom_sf"/>
</dbReference>
<dbReference type="EMBL" id="DVHF01000057">
    <property type="protein sequence ID" value="HIR57035.1"/>
    <property type="molecule type" value="Genomic_DNA"/>
</dbReference>
<dbReference type="GO" id="GO:0000166">
    <property type="term" value="F:nucleotide binding"/>
    <property type="evidence" value="ECO:0007669"/>
    <property type="project" value="InterPro"/>
</dbReference>
<evidence type="ECO:0000259" key="1">
    <source>
        <dbReference type="Pfam" id="PF01408"/>
    </source>
</evidence>
<dbReference type="InterPro" id="IPR000683">
    <property type="entry name" value="Gfo/Idh/MocA-like_OxRdtase_N"/>
</dbReference>
<dbReference type="Proteomes" id="UP000886785">
    <property type="component" value="Unassembled WGS sequence"/>
</dbReference>
<proteinExistence type="predicted"/>